<dbReference type="Proteomes" id="UP000242849">
    <property type="component" value="Unassembled WGS sequence"/>
</dbReference>
<protein>
    <submittedName>
        <fullName evidence="1">Uncharacterized protein</fullName>
    </submittedName>
</protein>
<gene>
    <name evidence="1" type="ORF">SAMN05421553_1663</name>
</gene>
<reference evidence="2" key="1">
    <citation type="submission" date="2016-10" db="EMBL/GenBank/DDBJ databases">
        <authorList>
            <person name="Varghese N."/>
            <person name="Submissions S."/>
        </authorList>
    </citation>
    <scope>NUCLEOTIDE SEQUENCE [LARGE SCALE GENOMIC DNA]</scope>
    <source>
        <strain evidence="2">DSM 12111</strain>
    </source>
</reference>
<dbReference type="STRING" id="53406.SAMN05421553_1663"/>
<keyword evidence="2" id="KW-1185">Reference proteome</keyword>
<evidence type="ECO:0000313" key="2">
    <source>
        <dbReference type="Proteomes" id="UP000242849"/>
    </source>
</evidence>
<dbReference type="AlphaFoldDB" id="A0A1H4WDE7"/>
<dbReference type="EMBL" id="FNSC01000001">
    <property type="protein sequence ID" value="SEC91366.1"/>
    <property type="molecule type" value="Genomic_DNA"/>
</dbReference>
<name>A0A1H4WDE7_PSEAG</name>
<evidence type="ECO:0000313" key="1">
    <source>
        <dbReference type="EMBL" id="SEC91366.1"/>
    </source>
</evidence>
<proteinExistence type="predicted"/>
<organism evidence="1 2">
    <name type="scientific">Pseudomonas anguilliseptica</name>
    <dbReference type="NCBI Taxonomy" id="53406"/>
    <lineage>
        <taxon>Bacteria</taxon>
        <taxon>Pseudomonadati</taxon>
        <taxon>Pseudomonadota</taxon>
        <taxon>Gammaproteobacteria</taxon>
        <taxon>Pseudomonadales</taxon>
        <taxon>Pseudomonadaceae</taxon>
        <taxon>Pseudomonas</taxon>
    </lineage>
</organism>
<sequence length="54" mass="5890">MNLRSRLFISSSALLTVAIVGLLLGMFSVLQLTQVQSQAMTRNLQIIDASLGLR</sequence>
<accession>A0A1H4WDE7</accession>